<protein>
    <submittedName>
        <fullName evidence="2">Uncharacterized protein</fullName>
    </submittedName>
</protein>
<gene>
    <name evidence="2" type="ORF">WMY93_008801</name>
</gene>
<comment type="caution">
    <text evidence="2">The sequence shown here is derived from an EMBL/GenBank/DDBJ whole genome shotgun (WGS) entry which is preliminary data.</text>
</comment>
<reference evidence="3" key="1">
    <citation type="submission" date="2024-04" db="EMBL/GenBank/DDBJ databases">
        <title>Salinicola lusitanus LLJ914,a marine bacterium isolated from the Okinawa Trough.</title>
        <authorList>
            <person name="Li J."/>
        </authorList>
    </citation>
    <scope>NUCLEOTIDE SEQUENCE [LARGE SCALE GENOMIC DNA]</scope>
</reference>
<name>A0AAW0PN96_9GOBI</name>
<keyword evidence="3" id="KW-1185">Reference proteome</keyword>
<feature type="compositionally biased region" description="Basic and acidic residues" evidence="1">
    <location>
        <begin position="103"/>
        <end position="115"/>
    </location>
</feature>
<dbReference type="Proteomes" id="UP001460270">
    <property type="component" value="Unassembled WGS sequence"/>
</dbReference>
<evidence type="ECO:0000313" key="3">
    <source>
        <dbReference type="Proteomes" id="UP001460270"/>
    </source>
</evidence>
<evidence type="ECO:0000256" key="1">
    <source>
        <dbReference type="SAM" id="MobiDB-lite"/>
    </source>
</evidence>
<evidence type="ECO:0000313" key="2">
    <source>
        <dbReference type="EMBL" id="KAK7921899.1"/>
    </source>
</evidence>
<accession>A0AAW0PN96</accession>
<organism evidence="2 3">
    <name type="scientific">Mugilogobius chulae</name>
    <name type="common">yellowstripe goby</name>
    <dbReference type="NCBI Taxonomy" id="88201"/>
    <lineage>
        <taxon>Eukaryota</taxon>
        <taxon>Metazoa</taxon>
        <taxon>Chordata</taxon>
        <taxon>Craniata</taxon>
        <taxon>Vertebrata</taxon>
        <taxon>Euteleostomi</taxon>
        <taxon>Actinopterygii</taxon>
        <taxon>Neopterygii</taxon>
        <taxon>Teleostei</taxon>
        <taxon>Neoteleostei</taxon>
        <taxon>Acanthomorphata</taxon>
        <taxon>Gobiaria</taxon>
        <taxon>Gobiiformes</taxon>
        <taxon>Gobioidei</taxon>
        <taxon>Gobiidae</taxon>
        <taxon>Gobionellinae</taxon>
        <taxon>Mugilogobius</taxon>
    </lineage>
</organism>
<proteinExistence type="predicted"/>
<feature type="compositionally biased region" description="Low complexity" evidence="1">
    <location>
        <begin position="84"/>
        <end position="100"/>
    </location>
</feature>
<dbReference type="EMBL" id="JBBPFD010000006">
    <property type="protein sequence ID" value="KAK7921899.1"/>
    <property type="molecule type" value="Genomic_DNA"/>
</dbReference>
<feature type="region of interest" description="Disordered" evidence="1">
    <location>
        <begin position="64"/>
        <end position="174"/>
    </location>
</feature>
<sequence>MAIAPKKPRSDVALDWRQLSVSMTAKLNDGSSNVIGSETGGGTETHSTSSRAVWDFAGLPWSAPQTRRRRAVARKNQPRDAVEATAVVVRPAVSSASSTPGPEEQKVTRGSETRRSLTRSSPGLEVRPCSPASTPRRQEEDQAVVEVRSLSPQRPSYADVVKGLSPVPPHLGWQ</sequence>
<feature type="region of interest" description="Disordered" evidence="1">
    <location>
        <begin position="27"/>
        <end position="51"/>
    </location>
</feature>
<dbReference type="AlphaFoldDB" id="A0AAW0PN96"/>